<feature type="compositionally biased region" description="Low complexity" evidence="1">
    <location>
        <begin position="122"/>
        <end position="136"/>
    </location>
</feature>
<dbReference type="OrthoDB" id="3171385at2759"/>
<reference evidence="2" key="1">
    <citation type="journal article" date="2020" name="Nat. Commun.">
        <title>Large-scale genome sequencing of mycorrhizal fungi provides insights into the early evolution of symbiotic traits.</title>
        <authorList>
            <person name="Miyauchi S."/>
            <person name="Kiss E."/>
            <person name="Kuo A."/>
            <person name="Drula E."/>
            <person name="Kohler A."/>
            <person name="Sanchez-Garcia M."/>
            <person name="Morin E."/>
            <person name="Andreopoulos B."/>
            <person name="Barry K.W."/>
            <person name="Bonito G."/>
            <person name="Buee M."/>
            <person name="Carver A."/>
            <person name="Chen C."/>
            <person name="Cichocki N."/>
            <person name="Clum A."/>
            <person name="Culley D."/>
            <person name="Crous P.W."/>
            <person name="Fauchery L."/>
            <person name="Girlanda M."/>
            <person name="Hayes R.D."/>
            <person name="Keri Z."/>
            <person name="LaButti K."/>
            <person name="Lipzen A."/>
            <person name="Lombard V."/>
            <person name="Magnuson J."/>
            <person name="Maillard F."/>
            <person name="Murat C."/>
            <person name="Nolan M."/>
            <person name="Ohm R.A."/>
            <person name="Pangilinan J."/>
            <person name="Pereira M.F."/>
            <person name="Perotto S."/>
            <person name="Peter M."/>
            <person name="Pfister S."/>
            <person name="Riley R."/>
            <person name="Sitrit Y."/>
            <person name="Stielow J.B."/>
            <person name="Szollosi G."/>
            <person name="Zifcakova L."/>
            <person name="Stursova M."/>
            <person name="Spatafora J.W."/>
            <person name="Tedersoo L."/>
            <person name="Vaario L.M."/>
            <person name="Yamada A."/>
            <person name="Yan M."/>
            <person name="Wang P."/>
            <person name="Xu J."/>
            <person name="Bruns T."/>
            <person name="Baldrian P."/>
            <person name="Vilgalys R."/>
            <person name="Dunand C."/>
            <person name="Henrissat B."/>
            <person name="Grigoriev I.V."/>
            <person name="Hibbett D."/>
            <person name="Nagy L.G."/>
            <person name="Martin F.M."/>
        </authorList>
    </citation>
    <scope>NUCLEOTIDE SEQUENCE</scope>
    <source>
        <strain evidence="2">UH-Tt-Lm1</strain>
    </source>
</reference>
<comment type="caution">
    <text evidence="2">The sequence shown here is derived from an EMBL/GenBank/DDBJ whole genome shotgun (WGS) entry which is preliminary data.</text>
</comment>
<accession>A0A9P6HM04</accession>
<keyword evidence="3" id="KW-1185">Reference proteome</keyword>
<protein>
    <submittedName>
        <fullName evidence="2">Uncharacterized protein</fullName>
    </submittedName>
</protein>
<evidence type="ECO:0000313" key="3">
    <source>
        <dbReference type="Proteomes" id="UP000736335"/>
    </source>
</evidence>
<sequence>MVVVTNKARPLNAIISGVRPKKPEEAARLGFTEELWTPLEECWREDRSARSSVEDILPYLNDAAWRWDMRPATPASEDGGRPISVQAEAQTQHSTQTGSPLSRAGGSGNGNREQNDPTNYFPSQESTSTPSGPPSTCRLNGCNKPAFVNGVANNSNEYCSQKHREDAVAFGQVRPCIMCQKMPRCQNDHFCSSACREEALSA</sequence>
<feature type="compositionally biased region" description="Polar residues" evidence="1">
    <location>
        <begin position="110"/>
        <end position="121"/>
    </location>
</feature>
<dbReference type="EMBL" id="WIUZ02000002">
    <property type="protein sequence ID" value="KAF9790532.1"/>
    <property type="molecule type" value="Genomic_DNA"/>
</dbReference>
<organism evidence="2 3">
    <name type="scientific">Thelephora terrestris</name>
    <dbReference type="NCBI Taxonomy" id="56493"/>
    <lineage>
        <taxon>Eukaryota</taxon>
        <taxon>Fungi</taxon>
        <taxon>Dikarya</taxon>
        <taxon>Basidiomycota</taxon>
        <taxon>Agaricomycotina</taxon>
        <taxon>Agaricomycetes</taxon>
        <taxon>Thelephorales</taxon>
        <taxon>Thelephoraceae</taxon>
        <taxon>Thelephora</taxon>
    </lineage>
</organism>
<gene>
    <name evidence="2" type="ORF">BJ322DRAFT_1037062</name>
</gene>
<evidence type="ECO:0000256" key="1">
    <source>
        <dbReference type="SAM" id="MobiDB-lite"/>
    </source>
</evidence>
<name>A0A9P6HM04_9AGAM</name>
<feature type="region of interest" description="Disordered" evidence="1">
    <location>
        <begin position="87"/>
        <end position="136"/>
    </location>
</feature>
<feature type="compositionally biased region" description="Polar residues" evidence="1">
    <location>
        <begin position="87"/>
        <end position="100"/>
    </location>
</feature>
<dbReference type="AlphaFoldDB" id="A0A9P6HM04"/>
<dbReference type="Proteomes" id="UP000736335">
    <property type="component" value="Unassembled WGS sequence"/>
</dbReference>
<reference evidence="2" key="2">
    <citation type="submission" date="2020-11" db="EMBL/GenBank/DDBJ databases">
        <authorList>
            <consortium name="DOE Joint Genome Institute"/>
            <person name="Kuo A."/>
            <person name="Miyauchi S."/>
            <person name="Kiss E."/>
            <person name="Drula E."/>
            <person name="Kohler A."/>
            <person name="Sanchez-Garcia M."/>
            <person name="Andreopoulos B."/>
            <person name="Barry K.W."/>
            <person name="Bonito G."/>
            <person name="Buee M."/>
            <person name="Carver A."/>
            <person name="Chen C."/>
            <person name="Cichocki N."/>
            <person name="Clum A."/>
            <person name="Culley D."/>
            <person name="Crous P.W."/>
            <person name="Fauchery L."/>
            <person name="Girlanda M."/>
            <person name="Hayes R."/>
            <person name="Keri Z."/>
            <person name="Labutti K."/>
            <person name="Lipzen A."/>
            <person name="Lombard V."/>
            <person name="Magnuson J."/>
            <person name="Maillard F."/>
            <person name="Morin E."/>
            <person name="Murat C."/>
            <person name="Nolan M."/>
            <person name="Ohm R."/>
            <person name="Pangilinan J."/>
            <person name="Pereira M."/>
            <person name="Perotto S."/>
            <person name="Peter M."/>
            <person name="Riley R."/>
            <person name="Sitrit Y."/>
            <person name="Stielow B."/>
            <person name="Szollosi G."/>
            <person name="Zifcakova L."/>
            <person name="Stursova M."/>
            <person name="Spatafora J.W."/>
            <person name="Tedersoo L."/>
            <person name="Vaario L.-M."/>
            <person name="Yamada A."/>
            <person name="Yan M."/>
            <person name="Wang P."/>
            <person name="Xu J."/>
            <person name="Bruns T."/>
            <person name="Baldrian P."/>
            <person name="Vilgalys R."/>
            <person name="Henrissat B."/>
            <person name="Grigoriev I.V."/>
            <person name="Hibbett D."/>
            <person name="Nagy L.G."/>
            <person name="Martin F.M."/>
        </authorList>
    </citation>
    <scope>NUCLEOTIDE SEQUENCE</scope>
    <source>
        <strain evidence="2">UH-Tt-Lm1</strain>
    </source>
</reference>
<evidence type="ECO:0000313" key="2">
    <source>
        <dbReference type="EMBL" id="KAF9790532.1"/>
    </source>
</evidence>
<proteinExistence type="predicted"/>